<feature type="transmembrane region" description="Helical" evidence="13">
    <location>
        <begin position="177"/>
        <end position="197"/>
    </location>
</feature>
<proteinExistence type="inferred from homology"/>
<feature type="transmembrane region" description="Helical" evidence="13">
    <location>
        <begin position="427"/>
        <end position="446"/>
    </location>
</feature>
<dbReference type="InterPro" id="IPR048279">
    <property type="entry name" value="MdtK-like"/>
</dbReference>
<evidence type="ECO:0000256" key="3">
    <source>
        <dbReference type="ARBA" id="ARBA00010199"/>
    </source>
</evidence>
<evidence type="ECO:0000313" key="15">
    <source>
        <dbReference type="Proteomes" id="UP000823883"/>
    </source>
</evidence>
<gene>
    <name evidence="14" type="ORF">IAA04_09920</name>
</gene>
<comment type="function">
    <text evidence="1">Multidrug efflux pump.</text>
</comment>
<keyword evidence="10" id="KW-0406">Ion transport</keyword>
<evidence type="ECO:0000256" key="12">
    <source>
        <dbReference type="ARBA" id="ARBA00031636"/>
    </source>
</evidence>
<protein>
    <recommendedName>
        <fullName evidence="4">Probable multidrug resistance protein NorM</fullName>
    </recommendedName>
    <alternativeName>
        <fullName evidence="12">Multidrug-efflux transporter</fullName>
    </alternativeName>
</protein>
<organism evidence="14 15">
    <name type="scientific">Candidatus Lachnoclostridium pullistercoris</name>
    <dbReference type="NCBI Taxonomy" id="2838632"/>
    <lineage>
        <taxon>Bacteria</taxon>
        <taxon>Bacillati</taxon>
        <taxon>Bacillota</taxon>
        <taxon>Clostridia</taxon>
        <taxon>Lachnospirales</taxon>
        <taxon>Lachnospiraceae</taxon>
    </lineage>
</organism>
<evidence type="ECO:0000256" key="5">
    <source>
        <dbReference type="ARBA" id="ARBA00022448"/>
    </source>
</evidence>
<feature type="transmembrane region" description="Helical" evidence="13">
    <location>
        <begin position="400"/>
        <end position="421"/>
    </location>
</feature>
<keyword evidence="9 13" id="KW-1133">Transmembrane helix</keyword>
<reference evidence="14" key="2">
    <citation type="submission" date="2021-04" db="EMBL/GenBank/DDBJ databases">
        <authorList>
            <person name="Gilroy R."/>
        </authorList>
    </citation>
    <scope>NUCLEOTIDE SEQUENCE</scope>
    <source>
        <strain evidence="14">CHK183-5548</strain>
    </source>
</reference>
<feature type="transmembrane region" description="Helical" evidence="13">
    <location>
        <begin position="329"/>
        <end position="355"/>
    </location>
</feature>
<keyword evidence="5" id="KW-0813">Transport</keyword>
<dbReference type="InterPro" id="IPR002528">
    <property type="entry name" value="MATE_fam"/>
</dbReference>
<evidence type="ECO:0000256" key="2">
    <source>
        <dbReference type="ARBA" id="ARBA00004651"/>
    </source>
</evidence>
<evidence type="ECO:0000256" key="4">
    <source>
        <dbReference type="ARBA" id="ARBA00020268"/>
    </source>
</evidence>
<evidence type="ECO:0000256" key="7">
    <source>
        <dbReference type="ARBA" id="ARBA00022475"/>
    </source>
</evidence>
<evidence type="ECO:0000256" key="10">
    <source>
        <dbReference type="ARBA" id="ARBA00023065"/>
    </source>
</evidence>
<dbReference type="GO" id="GO:0006811">
    <property type="term" value="P:monoatomic ion transport"/>
    <property type="evidence" value="ECO:0007669"/>
    <property type="project" value="UniProtKB-KW"/>
</dbReference>
<evidence type="ECO:0000256" key="13">
    <source>
        <dbReference type="SAM" id="Phobius"/>
    </source>
</evidence>
<evidence type="ECO:0000256" key="1">
    <source>
        <dbReference type="ARBA" id="ARBA00003408"/>
    </source>
</evidence>
<dbReference type="InterPro" id="IPR050222">
    <property type="entry name" value="MATE_MdtK"/>
</dbReference>
<dbReference type="NCBIfam" id="TIGR00797">
    <property type="entry name" value="matE"/>
    <property type="match status" value="1"/>
</dbReference>
<keyword evidence="11 13" id="KW-0472">Membrane</keyword>
<comment type="subcellular location">
    <subcellularLocation>
        <location evidence="2">Cell membrane</location>
        <topology evidence="2">Multi-pass membrane protein</topology>
    </subcellularLocation>
</comment>
<evidence type="ECO:0000256" key="11">
    <source>
        <dbReference type="ARBA" id="ARBA00023136"/>
    </source>
</evidence>
<dbReference type="PANTHER" id="PTHR43298">
    <property type="entry name" value="MULTIDRUG RESISTANCE PROTEIN NORM-RELATED"/>
    <property type="match status" value="1"/>
</dbReference>
<dbReference type="GO" id="GO:0005886">
    <property type="term" value="C:plasma membrane"/>
    <property type="evidence" value="ECO:0007669"/>
    <property type="project" value="UniProtKB-SubCell"/>
</dbReference>
<keyword evidence="7" id="KW-1003">Cell membrane</keyword>
<feature type="transmembrane region" description="Helical" evidence="13">
    <location>
        <begin position="98"/>
        <end position="120"/>
    </location>
</feature>
<feature type="transmembrane region" description="Helical" evidence="13">
    <location>
        <begin position="140"/>
        <end position="165"/>
    </location>
</feature>
<dbReference type="GO" id="GO:0015297">
    <property type="term" value="F:antiporter activity"/>
    <property type="evidence" value="ECO:0007669"/>
    <property type="project" value="UniProtKB-KW"/>
</dbReference>
<keyword evidence="6" id="KW-0050">Antiport</keyword>
<evidence type="ECO:0000256" key="9">
    <source>
        <dbReference type="ARBA" id="ARBA00022989"/>
    </source>
</evidence>
<name>A0A9D2PCQ9_9FIRM</name>
<dbReference type="AlphaFoldDB" id="A0A9D2PCQ9"/>
<evidence type="ECO:0000256" key="6">
    <source>
        <dbReference type="ARBA" id="ARBA00022449"/>
    </source>
</evidence>
<dbReference type="PIRSF" id="PIRSF006603">
    <property type="entry name" value="DinF"/>
    <property type="match status" value="1"/>
</dbReference>
<dbReference type="Proteomes" id="UP000823883">
    <property type="component" value="Unassembled WGS sequence"/>
</dbReference>
<comment type="similarity">
    <text evidence="3">Belongs to the multi antimicrobial extrusion (MATE) (TC 2.A.66.1) family.</text>
</comment>
<keyword evidence="8 13" id="KW-0812">Transmembrane</keyword>
<sequence length="460" mass="50400">MSGAADRETTLFVAKTSFYRNILILAIPIILQQLLRVSVDTLDSIMLGQIDQIQMSAVSQAQQVFFVFYTVCNGFAVGCCVLISQYWGKKELDSIRTLFAVGVRYIAVFAAAVAAVVMIWPEKVMRIYSSDPELIRLGASYLRIAAWMYVPCAVSSMLFACCRGIEQMKVSFTTNAISYPLNIVLDYCFIFGAFGFPELGIRGAAFGAVIARLVELAVLCRFVFRREKTIGMRPRDLLRKDKRLSLDFLKVGAPIVAHEMIWSTGTTAGSSITGQMSTVIVTGYNVANVLYQLLGCVMNGVLHACSVTLGKTIGAGAGREKIRQEAYSLVLIGLVGGTILGVITLLVGSAFVGIYDLTPDAAEFARWFMVIFALIWPFSAMEMTGMIATLRAGGDGKTGFITDIFTMWLITIPLAALSAFVLGLSPYIVISIIKFNIVLEALVGIWRIRSMKWVKNLTEV</sequence>
<feature type="transmembrane region" description="Helical" evidence="13">
    <location>
        <begin position="367"/>
        <end position="388"/>
    </location>
</feature>
<comment type="caution">
    <text evidence="14">The sequence shown here is derived from an EMBL/GenBank/DDBJ whole genome shotgun (WGS) entry which is preliminary data.</text>
</comment>
<feature type="transmembrane region" description="Helical" evidence="13">
    <location>
        <begin position="203"/>
        <end position="224"/>
    </location>
</feature>
<accession>A0A9D2PCQ9</accession>
<reference evidence="14" key="1">
    <citation type="journal article" date="2021" name="PeerJ">
        <title>Extensive microbial diversity within the chicken gut microbiome revealed by metagenomics and culture.</title>
        <authorList>
            <person name="Gilroy R."/>
            <person name="Ravi A."/>
            <person name="Getino M."/>
            <person name="Pursley I."/>
            <person name="Horton D.L."/>
            <person name="Alikhan N.F."/>
            <person name="Baker D."/>
            <person name="Gharbi K."/>
            <person name="Hall N."/>
            <person name="Watson M."/>
            <person name="Adriaenssens E.M."/>
            <person name="Foster-Nyarko E."/>
            <person name="Jarju S."/>
            <person name="Secka A."/>
            <person name="Antonio M."/>
            <person name="Oren A."/>
            <person name="Chaudhuri R.R."/>
            <person name="La Ragione R."/>
            <person name="Hildebrand F."/>
            <person name="Pallen M.J."/>
        </authorList>
    </citation>
    <scope>NUCLEOTIDE SEQUENCE</scope>
    <source>
        <strain evidence="14">CHK183-5548</strain>
    </source>
</reference>
<dbReference type="GO" id="GO:0042910">
    <property type="term" value="F:xenobiotic transmembrane transporter activity"/>
    <property type="evidence" value="ECO:0007669"/>
    <property type="project" value="InterPro"/>
</dbReference>
<dbReference type="PANTHER" id="PTHR43298:SF2">
    <property type="entry name" value="FMN_FAD EXPORTER YEEO-RELATED"/>
    <property type="match status" value="1"/>
</dbReference>
<dbReference type="EMBL" id="DWWL01000064">
    <property type="protein sequence ID" value="HJC48355.1"/>
    <property type="molecule type" value="Genomic_DNA"/>
</dbReference>
<evidence type="ECO:0000256" key="8">
    <source>
        <dbReference type="ARBA" id="ARBA00022692"/>
    </source>
</evidence>
<evidence type="ECO:0000313" key="14">
    <source>
        <dbReference type="EMBL" id="HJC48355.1"/>
    </source>
</evidence>
<feature type="transmembrane region" description="Helical" evidence="13">
    <location>
        <begin position="21"/>
        <end position="39"/>
    </location>
</feature>
<feature type="transmembrane region" description="Helical" evidence="13">
    <location>
        <begin position="64"/>
        <end position="86"/>
    </location>
</feature>
<dbReference type="Pfam" id="PF01554">
    <property type="entry name" value="MatE"/>
    <property type="match status" value="2"/>
</dbReference>